<evidence type="ECO:0000256" key="3">
    <source>
        <dbReference type="ARBA" id="ARBA00022884"/>
    </source>
</evidence>
<evidence type="ECO:0000256" key="5">
    <source>
        <dbReference type="ARBA" id="ARBA00023274"/>
    </source>
</evidence>
<dbReference type="InterPro" id="IPR013810">
    <property type="entry name" value="Ribosomal_uS5_N"/>
</dbReference>
<accession>A0A1F4NRJ4</accession>
<dbReference type="PROSITE" id="PS50881">
    <property type="entry name" value="S5_DSRBD"/>
    <property type="match status" value="1"/>
</dbReference>
<evidence type="ECO:0000256" key="2">
    <source>
        <dbReference type="ARBA" id="ARBA00022730"/>
    </source>
</evidence>
<feature type="domain" description="S5 DRBM" evidence="11">
    <location>
        <begin position="1"/>
        <end position="57"/>
    </location>
</feature>
<dbReference type="InterPro" id="IPR014721">
    <property type="entry name" value="Ribsml_uS5_D2-typ_fold_subgr"/>
</dbReference>
<dbReference type="GO" id="GO:0006412">
    <property type="term" value="P:translation"/>
    <property type="evidence" value="ECO:0007669"/>
    <property type="project" value="InterPro"/>
</dbReference>
<keyword evidence="5 8" id="KW-0687">Ribonucleoprotein</keyword>
<evidence type="ECO:0000256" key="9">
    <source>
        <dbReference type="RuleBase" id="RU003823"/>
    </source>
</evidence>
<dbReference type="Proteomes" id="UP000178085">
    <property type="component" value="Unassembled WGS sequence"/>
</dbReference>
<dbReference type="Gene3D" id="3.30.230.10">
    <property type="match status" value="1"/>
</dbReference>
<dbReference type="Gene3D" id="3.30.160.20">
    <property type="match status" value="1"/>
</dbReference>
<dbReference type="PANTHER" id="PTHR48277">
    <property type="entry name" value="MITOCHONDRIAL RIBOSOMAL PROTEIN S5"/>
    <property type="match status" value="1"/>
</dbReference>
<dbReference type="InterPro" id="IPR005324">
    <property type="entry name" value="Ribosomal_uS5_C"/>
</dbReference>
<dbReference type="PANTHER" id="PTHR48277:SF1">
    <property type="entry name" value="MITOCHONDRIAL RIBOSOMAL PROTEIN S5"/>
    <property type="match status" value="1"/>
</dbReference>
<dbReference type="GO" id="GO:0015935">
    <property type="term" value="C:small ribosomal subunit"/>
    <property type="evidence" value="ECO:0007669"/>
    <property type="project" value="InterPro"/>
</dbReference>
<keyword evidence="4 8" id="KW-0689">Ribosomal protein</keyword>
<keyword evidence="2" id="KW-0699">rRNA-binding</keyword>
<sequence length="159" mass="16960">MNRVTRVVKGGKRMRFRALVVIGDKNGRVAYGLGKAADVTTAVAKAVTDAKKDMRTVYLNKGTLPYLVEGKHKSAHVLIKPAQSGTGLIAGGPVRVVLDLVGVKDAAAKMLGSSNKISNIVATIDALSQMISPKAIFEQRGSRSSRDRDNKSKAQEETV</sequence>
<dbReference type="EMBL" id="METD01000001">
    <property type="protein sequence ID" value="OGB73867.1"/>
    <property type="molecule type" value="Genomic_DNA"/>
</dbReference>
<evidence type="ECO:0000256" key="10">
    <source>
        <dbReference type="SAM" id="MobiDB-lite"/>
    </source>
</evidence>
<evidence type="ECO:0000256" key="6">
    <source>
        <dbReference type="ARBA" id="ARBA00035255"/>
    </source>
</evidence>
<dbReference type="GO" id="GO:0019843">
    <property type="term" value="F:rRNA binding"/>
    <property type="evidence" value="ECO:0007669"/>
    <property type="project" value="UniProtKB-KW"/>
</dbReference>
<organism evidence="12 13">
    <name type="scientific">candidate division Kazan bacterium RIFCSPLOWO2_01_FULL_45_19</name>
    <dbReference type="NCBI Taxonomy" id="1798538"/>
    <lineage>
        <taxon>Bacteria</taxon>
        <taxon>Bacteria division Kazan-3B-28</taxon>
    </lineage>
</organism>
<evidence type="ECO:0000256" key="7">
    <source>
        <dbReference type="ARBA" id="ARBA00035519"/>
    </source>
</evidence>
<dbReference type="SUPFAM" id="SSF54768">
    <property type="entry name" value="dsRNA-binding domain-like"/>
    <property type="match status" value="1"/>
</dbReference>
<dbReference type="Pfam" id="PF03719">
    <property type="entry name" value="Ribosomal_S5_C"/>
    <property type="match status" value="1"/>
</dbReference>
<feature type="compositionally biased region" description="Basic and acidic residues" evidence="10">
    <location>
        <begin position="140"/>
        <end position="159"/>
    </location>
</feature>
<feature type="region of interest" description="Disordered" evidence="10">
    <location>
        <begin position="137"/>
        <end position="159"/>
    </location>
</feature>
<dbReference type="FunFam" id="3.30.230.10:FF:000002">
    <property type="entry name" value="30S ribosomal protein S5"/>
    <property type="match status" value="1"/>
</dbReference>
<reference evidence="12 13" key="1">
    <citation type="journal article" date="2016" name="Nat. Commun.">
        <title>Thousands of microbial genomes shed light on interconnected biogeochemical processes in an aquifer system.</title>
        <authorList>
            <person name="Anantharaman K."/>
            <person name="Brown C.T."/>
            <person name="Hug L.A."/>
            <person name="Sharon I."/>
            <person name="Castelle C.J."/>
            <person name="Probst A.J."/>
            <person name="Thomas B.C."/>
            <person name="Singh A."/>
            <person name="Wilkins M.J."/>
            <person name="Karaoz U."/>
            <person name="Brodie E.L."/>
            <person name="Williams K.H."/>
            <person name="Hubbard S.S."/>
            <person name="Banfield J.F."/>
        </authorList>
    </citation>
    <scope>NUCLEOTIDE SEQUENCE [LARGE SCALE GENOMIC DNA]</scope>
</reference>
<evidence type="ECO:0000313" key="12">
    <source>
        <dbReference type="EMBL" id="OGB73867.1"/>
    </source>
</evidence>
<proteinExistence type="inferred from homology"/>
<dbReference type="GO" id="GO:0003735">
    <property type="term" value="F:structural constituent of ribosome"/>
    <property type="evidence" value="ECO:0007669"/>
    <property type="project" value="UniProtKB-UniRule"/>
</dbReference>
<dbReference type="Pfam" id="PF00333">
    <property type="entry name" value="Ribosomal_S5"/>
    <property type="match status" value="1"/>
</dbReference>
<evidence type="ECO:0000256" key="4">
    <source>
        <dbReference type="ARBA" id="ARBA00022980"/>
    </source>
</evidence>
<keyword evidence="3" id="KW-0694">RNA-binding</keyword>
<dbReference type="InterPro" id="IPR005712">
    <property type="entry name" value="Ribosomal_uS5_bac-type"/>
</dbReference>
<gene>
    <name evidence="12" type="ORF">A3K51_00805</name>
</gene>
<dbReference type="InterPro" id="IPR020568">
    <property type="entry name" value="Ribosomal_Su5_D2-typ_SF"/>
</dbReference>
<dbReference type="AlphaFoldDB" id="A0A1F4NRJ4"/>
<name>A0A1F4NRJ4_UNCK3</name>
<dbReference type="NCBIfam" id="TIGR01021">
    <property type="entry name" value="rpsE_bact"/>
    <property type="match status" value="1"/>
</dbReference>
<dbReference type="GO" id="GO:0005737">
    <property type="term" value="C:cytoplasm"/>
    <property type="evidence" value="ECO:0007669"/>
    <property type="project" value="UniProtKB-ARBA"/>
</dbReference>
<protein>
    <recommendedName>
        <fullName evidence="6">Small ribosomal subunit protein uS5</fullName>
    </recommendedName>
    <alternativeName>
        <fullName evidence="7">30S ribosomal protein S5</fullName>
    </alternativeName>
</protein>
<comment type="similarity">
    <text evidence="1 9">Belongs to the universal ribosomal protein uS5 family.</text>
</comment>
<evidence type="ECO:0000313" key="13">
    <source>
        <dbReference type="Proteomes" id="UP000178085"/>
    </source>
</evidence>
<comment type="caution">
    <text evidence="12">The sequence shown here is derived from an EMBL/GenBank/DDBJ whole genome shotgun (WGS) entry which is preliminary data.</text>
</comment>
<evidence type="ECO:0000259" key="11">
    <source>
        <dbReference type="PROSITE" id="PS50881"/>
    </source>
</evidence>
<dbReference type="SUPFAM" id="SSF54211">
    <property type="entry name" value="Ribosomal protein S5 domain 2-like"/>
    <property type="match status" value="1"/>
</dbReference>
<evidence type="ECO:0000256" key="8">
    <source>
        <dbReference type="PROSITE-ProRule" id="PRU00268"/>
    </source>
</evidence>
<dbReference type="InterPro" id="IPR000851">
    <property type="entry name" value="Ribosomal_uS5"/>
</dbReference>
<evidence type="ECO:0000256" key="1">
    <source>
        <dbReference type="ARBA" id="ARBA00008945"/>
    </source>
</evidence>